<dbReference type="EC" id="3.2.1.180" evidence="3"/>
<name>A0A645E9V3_9ZZZZ</name>
<dbReference type="EMBL" id="VSSQ01044725">
    <property type="protein sequence ID" value="MPM98580.1"/>
    <property type="molecule type" value="Genomic_DNA"/>
</dbReference>
<accession>A0A645E9V3</accession>
<dbReference type="SUPFAM" id="SSF48208">
    <property type="entry name" value="Six-hairpin glycosidases"/>
    <property type="match status" value="1"/>
</dbReference>
<dbReference type="AlphaFoldDB" id="A0A645E9V3"/>
<dbReference type="GO" id="GO:0000272">
    <property type="term" value="P:polysaccharide catabolic process"/>
    <property type="evidence" value="ECO:0007669"/>
    <property type="project" value="TreeGrafter"/>
</dbReference>
<dbReference type="PANTHER" id="PTHR36845">
    <property type="entry name" value="HYDROLASE, PUTATIVE (AFU_ORTHOLOGUE AFUA_7G05090)-RELATED"/>
    <property type="match status" value="1"/>
</dbReference>
<protein>
    <submittedName>
        <fullName evidence="3">Unsaturated chondroitin disaccharide hydrolase</fullName>
        <ecNumber evidence="3">3.2.1.180</ecNumber>
    </submittedName>
</protein>
<dbReference type="InterPro" id="IPR052369">
    <property type="entry name" value="UG_Glycosaminoglycan_Hydrolase"/>
</dbReference>
<proteinExistence type="inferred from homology"/>
<dbReference type="GO" id="GO:0052757">
    <property type="term" value="F:chondroitin hydrolase activity"/>
    <property type="evidence" value="ECO:0007669"/>
    <property type="project" value="TreeGrafter"/>
</dbReference>
<keyword evidence="3" id="KW-0326">Glycosidase</keyword>
<keyword evidence="1 3" id="KW-0378">Hydrolase</keyword>
<dbReference type="InterPro" id="IPR008928">
    <property type="entry name" value="6-hairpin_glycosidase_sf"/>
</dbReference>
<comment type="caution">
    <text evidence="3">The sequence shown here is derived from an EMBL/GenBank/DDBJ whole genome shotgun (WGS) entry which is preliminary data.</text>
</comment>
<dbReference type="InterPro" id="IPR012341">
    <property type="entry name" value="6hp_glycosidase-like_sf"/>
</dbReference>
<dbReference type="PANTHER" id="PTHR36845:SF1">
    <property type="entry name" value="HYDROLASE, PUTATIVE (AFU_ORTHOLOGUE AFUA_7G05090)-RELATED"/>
    <property type="match status" value="1"/>
</dbReference>
<gene>
    <name evidence="3" type="primary">ugl_11</name>
    <name evidence="3" type="ORF">SDC9_145768</name>
</gene>
<dbReference type="Gene3D" id="1.50.10.10">
    <property type="match status" value="1"/>
</dbReference>
<organism evidence="3">
    <name type="scientific">bioreactor metagenome</name>
    <dbReference type="NCBI Taxonomy" id="1076179"/>
    <lineage>
        <taxon>unclassified sequences</taxon>
        <taxon>metagenomes</taxon>
        <taxon>ecological metagenomes</taxon>
    </lineage>
</organism>
<evidence type="ECO:0000256" key="1">
    <source>
        <dbReference type="ARBA" id="ARBA00022801"/>
    </source>
</evidence>
<reference evidence="3" key="1">
    <citation type="submission" date="2019-08" db="EMBL/GenBank/DDBJ databases">
        <authorList>
            <person name="Kucharzyk K."/>
            <person name="Murdoch R.W."/>
            <person name="Higgins S."/>
            <person name="Loffler F."/>
        </authorList>
    </citation>
    <scope>NUCLEOTIDE SEQUENCE</scope>
</reference>
<sequence>MIIQAAKSLSTRFRPTIGVIQSWDVKEGNWQAKQGWECPVIIDNLMNLELLFEATKFSGDSSFYHIAISHADQTMKNHFRPDYSCWHVVDYSLTDGSVRHKQTAQGYSDDSAWARGQAWAIYGYTMCYRETGNRKYLEQAEKAFEFVAKHPNLPKDKIPYWDFNAPKIPSEFRDVSSAAIMASALYELSTYGRQKYYKAWADSIMQSLAGNNYRAKLGKNGNFILMHSVGSIPHKSEVDVPLNYADYYFLEALKRKKDLEPN</sequence>
<comment type="similarity">
    <text evidence="2">Belongs to the glycosyl hydrolase 88 family.</text>
</comment>
<evidence type="ECO:0000256" key="2">
    <source>
        <dbReference type="ARBA" id="ARBA00038358"/>
    </source>
</evidence>
<dbReference type="GO" id="GO:0102212">
    <property type="term" value="F:unsaturated chondroitin disaccharide hydrolase activity"/>
    <property type="evidence" value="ECO:0007669"/>
    <property type="project" value="UniProtKB-EC"/>
</dbReference>
<evidence type="ECO:0000313" key="3">
    <source>
        <dbReference type="EMBL" id="MPM98580.1"/>
    </source>
</evidence>